<comment type="caution">
    <text evidence="6">The sequence shown here is derived from an EMBL/GenBank/DDBJ whole genome shotgun (WGS) entry which is preliminary data.</text>
</comment>
<dbReference type="InterPro" id="IPR050618">
    <property type="entry name" value="Ubq-SigPath_Reg"/>
</dbReference>
<evidence type="ECO:0000256" key="1">
    <source>
        <dbReference type="ARBA" id="ARBA00004370"/>
    </source>
</evidence>
<comment type="subcellular location">
    <subcellularLocation>
        <location evidence="1">Membrane</location>
    </subcellularLocation>
</comment>
<keyword evidence="7" id="KW-1185">Reference proteome</keyword>
<dbReference type="InterPro" id="IPR043136">
    <property type="entry name" value="B30.2/SPRY_sf"/>
</dbReference>
<gene>
    <name evidence="6" type="ORF">AOCH_006746</name>
</gene>
<evidence type="ECO:0000313" key="6">
    <source>
        <dbReference type="EMBL" id="KKK19572.1"/>
    </source>
</evidence>
<proteinExistence type="predicted"/>
<accession>A0A0F8X7I6</accession>
<keyword evidence="2" id="KW-0812">Transmembrane</keyword>
<evidence type="ECO:0000256" key="4">
    <source>
        <dbReference type="ARBA" id="ARBA00023136"/>
    </source>
</evidence>
<dbReference type="GO" id="GO:0016020">
    <property type="term" value="C:membrane"/>
    <property type="evidence" value="ECO:0007669"/>
    <property type="project" value="UniProtKB-SubCell"/>
</dbReference>
<dbReference type="AlphaFoldDB" id="A0A0F8X7I6"/>
<evidence type="ECO:0000256" key="2">
    <source>
        <dbReference type="ARBA" id="ARBA00022692"/>
    </source>
</evidence>
<dbReference type="Proteomes" id="UP000034947">
    <property type="component" value="Unassembled WGS sequence"/>
</dbReference>
<dbReference type="CDD" id="cd12910">
    <property type="entry name" value="SPRY_SSH4_like"/>
    <property type="match status" value="1"/>
</dbReference>
<feature type="compositionally biased region" description="Polar residues" evidence="5">
    <location>
        <begin position="36"/>
        <end position="45"/>
    </location>
</feature>
<organism evidence="6 7">
    <name type="scientific">Aspergillus ochraceoroseus</name>
    <dbReference type="NCBI Taxonomy" id="138278"/>
    <lineage>
        <taxon>Eukaryota</taxon>
        <taxon>Fungi</taxon>
        <taxon>Dikarya</taxon>
        <taxon>Ascomycota</taxon>
        <taxon>Pezizomycotina</taxon>
        <taxon>Eurotiomycetes</taxon>
        <taxon>Eurotiomycetidae</taxon>
        <taxon>Eurotiales</taxon>
        <taxon>Aspergillaceae</taxon>
        <taxon>Aspergillus</taxon>
        <taxon>Aspergillus subgen. Nidulantes</taxon>
    </lineage>
</organism>
<dbReference type="Gene3D" id="2.60.120.920">
    <property type="match status" value="1"/>
</dbReference>
<evidence type="ECO:0000256" key="3">
    <source>
        <dbReference type="ARBA" id="ARBA00022989"/>
    </source>
</evidence>
<dbReference type="EMBL" id="JYKN01001625">
    <property type="protein sequence ID" value="KKK19572.1"/>
    <property type="molecule type" value="Genomic_DNA"/>
</dbReference>
<dbReference type="OrthoDB" id="25503at2759"/>
<dbReference type="PANTHER" id="PTHR12864">
    <property type="entry name" value="RAN BINDING PROTEIN 9-RELATED"/>
    <property type="match status" value="1"/>
</dbReference>
<keyword evidence="3" id="KW-1133">Transmembrane helix</keyword>
<dbReference type="VEuPathDB" id="FungiDB:P175DRAFT_0557142"/>
<protein>
    <recommendedName>
        <fullName evidence="8">SPRY domain-containing protein</fullName>
    </recommendedName>
</protein>
<evidence type="ECO:0008006" key="8">
    <source>
        <dbReference type="Google" id="ProtNLM"/>
    </source>
</evidence>
<reference evidence="6 7" key="1">
    <citation type="submission" date="2015-02" db="EMBL/GenBank/DDBJ databases">
        <title>Draft Genome Sequences of Two Closely-Related Aflatoxigenic Aspergillus Species Obtained from the Cote d'Ivoire.</title>
        <authorList>
            <person name="Moore G.G."/>
            <person name="Beltz S.B."/>
            <person name="Mack B.M."/>
        </authorList>
    </citation>
    <scope>NUCLEOTIDE SEQUENCE [LARGE SCALE GENOMIC DNA]</scope>
    <source>
        <strain evidence="6 7">SRRC1432</strain>
    </source>
</reference>
<keyword evidence="4" id="KW-0472">Membrane</keyword>
<evidence type="ECO:0000313" key="7">
    <source>
        <dbReference type="Proteomes" id="UP000034947"/>
    </source>
</evidence>
<name>A0A0F8X7I6_9EURO</name>
<dbReference type="InterPro" id="IPR035780">
    <property type="entry name" value="SPRY_Ssh4-like"/>
</dbReference>
<feature type="region of interest" description="Disordered" evidence="5">
    <location>
        <begin position="1"/>
        <end position="47"/>
    </location>
</feature>
<evidence type="ECO:0000256" key="5">
    <source>
        <dbReference type="SAM" id="MobiDB-lite"/>
    </source>
</evidence>
<sequence length="286" mass="31018">MASAGARDSEPPPYHNWQEAVPDTTTFPPPPVAGNLVSSTGNASSDDADRALEFCDRNPLSPPVQPPAVVYLSPIAPPEFRGSIYKHGDSWRGSTRDRHRDCLVSSNLPVYFSLVDSPFVTERSKTIYFEVKLLGLRAGPAPGEASGLSIGFVAQPYPTWCSPGWQRGSLGVFSDDGCRFVNDCWGGKDFTQAFSVGETLGLGMTFHLPDHSNASPQTHKLKVEVFFTRNGQRAGGWDLHEETDEEAGGVEGLEGDFDLHAAVGLFGGVDFEVCYNNPAAGWLWRP</sequence>